<dbReference type="RefSeq" id="XP_044950702.1">
    <property type="nucleotide sequence ID" value="XM_045094767.1"/>
</dbReference>
<dbReference type="AlphaFoldDB" id="A0A8I6YD80"/>
<dbReference type="EnsemblPlants" id="HORVU.MOREX.r3.6HG0589930.1">
    <property type="protein sequence ID" value="HORVU.MOREX.r3.6HG0589930.1"/>
    <property type="gene ID" value="HORVU.MOREX.r3.6HG0589930"/>
</dbReference>
<feature type="domain" description="DUF3615" evidence="2">
    <location>
        <begin position="435"/>
        <end position="533"/>
    </location>
</feature>
<feature type="region of interest" description="Disordered" evidence="1">
    <location>
        <begin position="1"/>
        <end position="41"/>
    </location>
</feature>
<protein>
    <recommendedName>
        <fullName evidence="2">DUF3615 domain-containing protein</fullName>
    </recommendedName>
</protein>
<dbReference type="OrthoDB" id="10498835at2759"/>
<reference evidence="3" key="3">
    <citation type="submission" date="2022-01" db="UniProtKB">
        <authorList>
            <consortium name="EnsemblPlants"/>
        </authorList>
    </citation>
    <scope>IDENTIFICATION</scope>
    <source>
        <strain evidence="3">subsp. vulgare</strain>
    </source>
</reference>
<keyword evidence="4" id="KW-1185">Reference proteome</keyword>
<dbReference type="PANTHER" id="PTHR33326:SF27">
    <property type="match status" value="1"/>
</dbReference>
<dbReference type="Gramene" id="HORVU.MOREX.r3.6HG0589930.1">
    <property type="protein sequence ID" value="HORVU.MOREX.r3.6HG0589930.1"/>
    <property type="gene ID" value="HORVU.MOREX.r3.6HG0589930"/>
</dbReference>
<sequence length="656" mass="74270">MAQLIRSRDRDNRPKRPSPLRSPPPTSGGDHQSTSLFRRPDQILLPDGRRISIYEDRHGVLVTDALRWSTRPVEDVYMEVLYDLQTSLPIAEPVRRSHRGRDAPHPPIRCILPDKRIIHAYSDRHGVLVTDDMDGSTRRVEDVFREVISDLPHYRPPPTLAKKPVRRHRLGGDPHNPLLLLCLLPDDRIIHAYNDMYGFLVTKDTKGLTRPVQDVFREVLYHLWMRPCDPPPPVVDAAEEDEPAPQQTVTPSPDPSISQFIDDLLNRAFVANKLKLAQRREDREPNVLASKELLDTTTLESITNTSSPPQPTPFQPGMLSSKDASSTRAEEVTHSLTPPILARKPAGWNHQFFIRVDLGGSFHTYPELGGPFRSLEEAKKAILCRLDKLRDPKMCTNDWLSSSEIAIRDALHWPDGTRKYSSRSNPDEDHMGLLVQALLDKYNEENNLLEDDAYHVEKVVSFQEVYEGKGGWYYHLNCTRKTKGGVDNLFFAEVLRMNRGLQFKLTCLHMVEPAVDNGTCYGCKKANVGMKHPIDAGKYKGGHDPSWPQRPCVVLPPDLPEGFDAKMKAMEERIRYQFQDSDVLIPDAGRTAAADGLDKSQLGRRGFPAADARMNKERIRYVYGDRDVAKPDAGRPAAGLKGKWGKYVVPPMRLKV</sequence>
<organism evidence="3 4">
    <name type="scientific">Hordeum vulgare subsp. vulgare</name>
    <name type="common">Domesticated barley</name>
    <dbReference type="NCBI Taxonomy" id="112509"/>
    <lineage>
        <taxon>Eukaryota</taxon>
        <taxon>Viridiplantae</taxon>
        <taxon>Streptophyta</taxon>
        <taxon>Embryophyta</taxon>
        <taxon>Tracheophyta</taxon>
        <taxon>Spermatophyta</taxon>
        <taxon>Magnoliopsida</taxon>
        <taxon>Liliopsida</taxon>
        <taxon>Poales</taxon>
        <taxon>Poaceae</taxon>
        <taxon>BOP clade</taxon>
        <taxon>Pooideae</taxon>
        <taxon>Triticodae</taxon>
        <taxon>Triticeae</taxon>
        <taxon>Hordeinae</taxon>
        <taxon>Hordeum</taxon>
    </lineage>
</organism>
<dbReference type="GeneID" id="123401056"/>
<dbReference type="Proteomes" id="UP000011116">
    <property type="component" value="Chromosome 6H"/>
</dbReference>
<evidence type="ECO:0000259" key="2">
    <source>
        <dbReference type="Pfam" id="PF12274"/>
    </source>
</evidence>
<dbReference type="Pfam" id="PF12274">
    <property type="entry name" value="DUF3615"/>
    <property type="match status" value="1"/>
</dbReference>
<gene>
    <name evidence="3" type="primary">LOC123401056</name>
</gene>
<reference evidence="4" key="1">
    <citation type="journal article" date="2012" name="Nature">
        <title>A physical, genetic and functional sequence assembly of the barley genome.</title>
        <authorList>
            <consortium name="The International Barley Genome Sequencing Consortium"/>
            <person name="Mayer K.F."/>
            <person name="Waugh R."/>
            <person name="Brown J.W."/>
            <person name="Schulman A."/>
            <person name="Langridge P."/>
            <person name="Platzer M."/>
            <person name="Fincher G.B."/>
            <person name="Muehlbauer G.J."/>
            <person name="Sato K."/>
            <person name="Close T.J."/>
            <person name="Wise R.P."/>
            <person name="Stein N."/>
        </authorList>
    </citation>
    <scope>NUCLEOTIDE SEQUENCE [LARGE SCALE GENOMIC DNA]</scope>
    <source>
        <strain evidence="4">cv. Morex</strain>
    </source>
</reference>
<feature type="region of interest" description="Disordered" evidence="1">
    <location>
        <begin position="298"/>
        <end position="338"/>
    </location>
</feature>
<feature type="compositionally biased region" description="Basic and acidic residues" evidence="1">
    <location>
        <begin position="1"/>
        <end position="14"/>
    </location>
</feature>
<evidence type="ECO:0000313" key="4">
    <source>
        <dbReference type="Proteomes" id="UP000011116"/>
    </source>
</evidence>
<evidence type="ECO:0000313" key="3">
    <source>
        <dbReference type="EnsemblPlants" id="HORVU.MOREX.r3.6HG0589930.1"/>
    </source>
</evidence>
<proteinExistence type="predicted"/>
<dbReference type="PANTHER" id="PTHR33326">
    <property type="entry name" value="OS05G0543800 PROTEIN"/>
    <property type="match status" value="1"/>
</dbReference>
<dbReference type="InterPro" id="IPR022059">
    <property type="entry name" value="DUF3615"/>
</dbReference>
<feature type="compositionally biased region" description="Polar residues" evidence="1">
    <location>
        <begin position="246"/>
        <end position="255"/>
    </location>
</feature>
<evidence type="ECO:0000256" key="1">
    <source>
        <dbReference type="SAM" id="MobiDB-lite"/>
    </source>
</evidence>
<accession>A0A8I6YD80</accession>
<feature type="region of interest" description="Disordered" evidence="1">
    <location>
        <begin position="232"/>
        <end position="255"/>
    </location>
</feature>
<name>A0A8I6YD80_HORVV</name>
<dbReference type="KEGG" id="hvg:123401056"/>
<reference evidence="3" key="2">
    <citation type="submission" date="2020-10" db="EMBL/GenBank/DDBJ databases">
        <authorList>
            <person name="Scholz U."/>
            <person name="Mascher M."/>
            <person name="Fiebig A."/>
        </authorList>
    </citation>
    <scope>NUCLEOTIDE SEQUENCE [LARGE SCALE GENOMIC DNA]</scope>
    <source>
        <strain evidence="3">cv. Morex</strain>
    </source>
</reference>